<comment type="caution">
    <text evidence="2">The sequence shown here is derived from an EMBL/GenBank/DDBJ whole genome shotgun (WGS) entry which is preliminary data.</text>
</comment>
<reference evidence="2 3" key="1">
    <citation type="submission" date="2023-03" db="EMBL/GenBank/DDBJ databases">
        <title>WGS of Gossypium arboreum.</title>
        <authorList>
            <person name="Yu D."/>
        </authorList>
    </citation>
    <scope>NUCLEOTIDE SEQUENCE [LARGE SCALE GENOMIC DNA]</scope>
    <source>
        <tissue evidence="2">Leaf</tissue>
    </source>
</reference>
<dbReference type="EMBL" id="JARKNE010000008">
    <property type="protein sequence ID" value="KAK5812394.1"/>
    <property type="molecule type" value="Genomic_DNA"/>
</dbReference>
<organism evidence="2 3">
    <name type="scientific">Gossypium arboreum</name>
    <name type="common">Tree cotton</name>
    <name type="synonym">Gossypium nanking</name>
    <dbReference type="NCBI Taxonomy" id="29729"/>
    <lineage>
        <taxon>Eukaryota</taxon>
        <taxon>Viridiplantae</taxon>
        <taxon>Streptophyta</taxon>
        <taxon>Embryophyta</taxon>
        <taxon>Tracheophyta</taxon>
        <taxon>Spermatophyta</taxon>
        <taxon>Magnoliopsida</taxon>
        <taxon>eudicotyledons</taxon>
        <taxon>Gunneridae</taxon>
        <taxon>Pentapetalae</taxon>
        <taxon>rosids</taxon>
        <taxon>malvids</taxon>
        <taxon>Malvales</taxon>
        <taxon>Malvaceae</taxon>
        <taxon>Malvoideae</taxon>
        <taxon>Gossypium</taxon>
    </lineage>
</organism>
<dbReference type="PANTHER" id="PTHR37610">
    <property type="entry name" value="CCHC-TYPE DOMAIN-CONTAINING PROTEIN"/>
    <property type="match status" value="1"/>
</dbReference>
<name>A0ABR0P3Y8_GOSAR</name>
<proteinExistence type="predicted"/>
<dbReference type="PANTHER" id="PTHR37610:SF78">
    <property type="entry name" value="GAG-POLYPEPTIDE OF LTR COPIA-TYPE-RELATED"/>
    <property type="match status" value="1"/>
</dbReference>
<dbReference type="Pfam" id="PF14244">
    <property type="entry name" value="Retrotran_gag_3"/>
    <property type="match status" value="1"/>
</dbReference>
<dbReference type="InterPro" id="IPR029472">
    <property type="entry name" value="Copia-like_N"/>
</dbReference>
<dbReference type="Proteomes" id="UP001358586">
    <property type="component" value="Chromosome 8"/>
</dbReference>
<keyword evidence="3" id="KW-1185">Reference proteome</keyword>
<evidence type="ECO:0000313" key="2">
    <source>
        <dbReference type="EMBL" id="KAK5812394.1"/>
    </source>
</evidence>
<accession>A0ABR0P3Y8</accession>
<protein>
    <recommendedName>
        <fullName evidence="1">Retrotransposon Copia-like N-terminal domain-containing protein</fullName>
    </recommendedName>
</protein>
<evidence type="ECO:0000259" key="1">
    <source>
        <dbReference type="Pfam" id="PF14244"/>
    </source>
</evidence>
<gene>
    <name evidence="2" type="ORF">PVK06_027823</name>
</gene>
<evidence type="ECO:0000313" key="3">
    <source>
        <dbReference type="Proteomes" id="UP001358586"/>
    </source>
</evidence>
<feature type="domain" description="Retrotransposon Copia-like N-terminal" evidence="1">
    <location>
        <begin position="19"/>
        <end position="54"/>
    </location>
</feature>
<sequence length="130" mass="14863">MVSPSAMQIDPSNLLYLRPSDTPGTLLVSHKLTGVEDYNIWSRSMRIALLAKKNQELSAGIVFASSTALVWSDLNEHFDKVDASRIYFLYREIVTHVQGTHLFRFITGYFDYCRMNMMLLLPLLFATVNL</sequence>